<gene>
    <name evidence="4" type="ORF">g.28512</name>
</gene>
<feature type="chain" id="PRO_5008580292" description="DUF3456 domain-containing protein" evidence="2">
    <location>
        <begin position="23"/>
        <end position="191"/>
    </location>
</feature>
<dbReference type="PANTHER" id="PTHR13341:SF2">
    <property type="entry name" value="PROTEIN SEELE"/>
    <property type="match status" value="1"/>
</dbReference>
<dbReference type="AlphaFoldDB" id="A0A1B6CCV6"/>
<name>A0A1B6CCV6_9HEMI</name>
<sequence>MSLLTQINFILVIFSLFKTMHAENAEVKRIQCLVCQAVVNNIEKEIEKISPSRKLDVSLYSINDVGNREKESIEYRRSEVFLSEVFDDICNSMEDWVKAKYKSNGQLVVFPLLIDDKMNPIMNEVDIIQDSNLNKNIKLYCEMIFEEHEDTLMTLFRQGTADIDIKLCSQMANLCNETTPDEEYEFEREDL</sequence>
<keyword evidence="2" id="KW-0732">Signal</keyword>
<dbReference type="GO" id="GO:0005783">
    <property type="term" value="C:endoplasmic reticulum"/>
    <property type="evidence" value="ECO:0007669"/>
    <property type="project" value="TreeGrafter"/>
</dbReference>
<dbReference type="Pfam" id="PF11938">
    <property type="entry name" value="DUF3456"/>
    <property type="match status" value="1"/>
</dbReference>
<protein>
    <recommendedName>
        <fullName evidence="3">DUF3456 domain-containing protein</fullName>
    </recommendedName>
</protein>
<evidence type="ECO:0000259" key="3">
    <source>
        <dbReference type="Pfam" id="PF11938"/>
    </source>
</evidence>
<dbReference type="InterPro" id="IPR021852">
    <property type="entry name" value="DUF3456"/>
</dbReference>
<accession>A0A1B6CCV6</accession>
<feature type="domain" description="DUF3456" evidence="3">
    <location>
        <begin position="31"/>
        <end position="175"/>
    </location>
</feature>
<dbReference type="InterPro" id="IPR042415">
    <property type="entry name" value="CNPY"/>
</dbReference>
<evidence type="ECO:0000256" key="2">
    <source>
        <dbReference type="SAM" id="SignalP"/>
    </source>
</evidence>
<evidence type="ECO:0000313" key="4">
    <source>
        <dbReference type="EMBL" id="JAS11283.1"/>
    </source>
</evidence>
<dbReference type="EMBL" id="GEDC01026015">
    <property type="protein sequence ID" value="JAS11283.1"/>
    <property type="molecule type" value="Transcribed_RNA"/>
</dbReference>
<dbReference type="PANTHER" id="PTHR13341">
    <property type="entry name" value="MIR-INTERACTING SAPOSIN-LIKE PROTEIN"/>
    <property type="match status" value="1"/>
</dbReference>
<feature type="signal peptide" evidence="2">
    <location>
        <begin position="1"/>
        <end position="22"/>
    </location>
</feature>
<organism evidence="4">
    <name type="scientific">Clastoptera arizonana</name>
    <name type="common">Arizona spittle bug</name>
    <dbReference type="NCBI Taxonomy" id="38151"/>
    <lineage>
        <taxon>Eukaryota</taxon>
        <taxon>Metazoa</taxon>
        <taxon>Ecdysozoa</taxon>
        <taxon>Arthropoda</taxon>
        <taxon>Hexapoda</taxon>
        <taxon>Insecta</taxon>
        <taxon>Pterygota</taxon>
        <taxon>Neoptera</taxon>
        <taxon>Paraneoptera</taxon>
        <taxon>Hemiptera</taxon>
        <taxon>Auchenorrhyncha</taxon>
        <taxon>Cercopoidea</taxon>
        <taxon>Clastopteridae</taxon>
        <taxon>Clastoptera</taxon>
    </lineage>
</organism>
<evidence type="ECO:0000256" key="1">
    <source>
        <dbReference type="ARBA" id="ARBA00007285"/>
    </source>
</evidence>
<comment type="similarity">
    <text evidence="1">Belongs to the canopy family.</text>
</comment>
<reference evidence="4" key="1">
    <citation type="submission" date="2015-12" db="EMBL/GenBank/DDBJ databases">
        <title>De novo transcriptome assembly of four potential Pierce s Disease insect vectors from Arizona vineyards.</title>
        <authorList>
            <person name="Tassone E.E."/>
        </authorList>
    </citation>
    <scope>NUCLEOTIDE SEQUENCE</scope>
</reference>
<proteinExistence type="inferred from homology"/>